<accession>A2DZR3</accession>
<sequence length="991" mass="110471">MLPLLAIRKNIAFKPIRNNKIAGMNTDKGDCSVQIGTKYWNFQSLFENHKVIKTTVKEWEYYISPRKPLAKDQIPEQCHHDIDLRAVAFNPTTKQCYNIAYSTDFDYNVENTSNLDQGLIYYADGQPAKEAENDYQLFDVAHSLRCDKSQTGDVEPTVTTHDTGSRHMIFIEWSHAEGCAQDRSDIPPEPPKDPDCKFQSILDNFTSSYMGIDVDFSTLNNGPVGIRSYFLYNGEKYLHYYTPCGHSIPPFNAKLADSGVKYSSSWVCNISNSAIDTCWTYGEEKEQPDYKLPTVETDGLVHTLEVHANGVDRQTQVKWECQQSYPAGYVEMPLIAEKFDATTLWLSVDNNDICLKEIPKPIPPSGEFCRITQSQYNSQGQEFKIDLNLQYMNKGKEGIVITDSTISPPLPPQKKTLMVQPCAGIKCPTSTTGNPYHCDGDEFATVWVCDPDTGALGSEFTCDAFGLFDPEVAPTATLIDGSVTNGVKVTYKGSLHRSTELYITCNKSLLSNDLKIDPRAKQDGNVLKINAQSKNACYSGPDGAATPTPKPLAEPRIPKKGKTPTPTPNPRPDNDLFFENGTHFVYIDLERVTDETYNGEGTLVIRGDTNDVTTQYTPWRKTQCPAGNTCTDGPNTTANMWTCWKLNDIKRSTYCHNAGDIAMGVQLVDAGNGLAMLRYEGGYGTGVDIRLKCSIGHNITSLTNLEPFVTYHEGTQGAEFEYTTITELACWSKFVQPMIPKRITPKPDPIAYNKTWKSEKINETQYKINLNDIPSHDQIVYIGNSDTFSKVRIFFSAVKLTKCPKGYNCNKLTNATEAHSWLCFSDESNENVCFEAGDARYGLEYAINDPSDASKGFHVEYDGGLGNYETWLHFWCNTSVPAGEMYWHPVSKMFGSSYKIILETESRLGCPIGTKFPGTTTGGAVFLLIVFLGVFLYVFVMVAYNFFAKGEVAFPNAAFWAEFFNCVTAACVFIFTCGKGASIANSSYDKI</sequence>
<dbReference type="RefSeq" id="XP_001326354.1">
    <property type="nucleotide sequence ID" value="XM_001326319.1"/>
</dbReference>
<dbReference type="Proteomes" id="UP000001542">
    <property type="component" value="Unassembled WGS sequence"/>
</dbReference>
<proteinExistence type="predicted"/>
<dbReference type="PANTHER" id="PTHR15071">
    <property type="entry name" value="MANNOSE-6-PHOSPHATE RECEPTOR FAMILY MEMBER"/>
    <property type="match status" value="1"/>
</dbReference>
<keyword evidence="2" id="KW-0472">Membrane</keyword>
<dbReference type="EMBL" id="DS113275">
    <property type="protein sequence ID" value="EAY14131.1"/>
    <property type="molecule type" value="Genomic_DNA"/>
</dbReference>
<protein>
    <submittedName>
        <fullName evidence="3">Uncharacterized protein</fullName>
    </submittedName>
</protein>
<dbReference type="InParanoid" id="A2DZR3"/>
<evidence type="ECO:0000256" key="2">
    <source>
        <dbReference type="SAM" id="Phobius"/>
    </source>
</evidence>
<reference evidence="3" key="2">
    <citation type="journal article" date="2007" name="Science">
        <title>Draft genome sequence of the sexually transmitted pathogen Trichomonas vaginalis.</title>
        <authorList>
            <person name="Carlton J.M."/>
            <person name="Hirt R.P."/>
            <person name="Silva J.C."/>
            <person name="Delcher A.L."/>
            <person name="Schatz M."/>
            <person name="Zhao Q."/>
            <person name="Wortman J.R."/>
            <person name="Bidwell S.L."/>
            <person name="Alsmark U.C.M."/>
            <person name="Besteiro S."/>
            <person name="Sicheritz-Ponten T."/>
            <person name="Noel C.J."/>
            <person name="Dacks J.B."/>
            <person name="Foster P.G."/>
            <person name="Simillion C."/>
            <person name="Van de Peer Y."/>
            <person name="Miranda-Saavedra D."/>
            <person name="Barton G.J."/>
            <person name="Westrop G.D."/>
            <person name="Mueller S."/>
            <person name="Dessi D."/>
            <person name="Fiori P.L."/>
            <person name="Ren Q."/>
            <person name="Paulsen I."/>
            <person name="Zhang H."/>
            <person name="Bastida-Corcuera F.D."/>
            <person name="Simoes-Barbosa A."/>
            <person name="Brown M.T."/>
            <person name="Hayes R.D."/>
            <person name="Mukherjee M."/>
            <person name="Okumura C.Y."/>
            <person name="Schneider R."/>
            <person name="Smith A.J."/>
            <person name="Vanacova S."/>
            <person name="Villalvazo M."/>
            <person name="Haas B.J."/>
            <person name="Pertea M."/>
            <person name="Feldblyum T.V."/>
            <person name="Utterback T.R."/>
            <person name="Shu C.L."/>
            <person name="Osoegawa K."/>
            <person name="de Jong P.J."/>
            <person name="Hrdy I."/>
            <person name="Horvathova L."/>
            <person name="Zubacova Z."/>
            <person name="Dolezal P."/>
            <person name="Malik S.B."/>
            <person name="Logsdon J.M. Jr."/>
            <person name="Henze K."/>
            <person name="Gupta A."/>
            <person name="Wang C.C."/>
            <person name="Dunne R.L."/>
            <person name="Upcroft J.A."/>
            <person name="Upcroft P."/>
            <person name="White O."/>
            <person name="Salzberg S.L."/>
            <person name="Tang P."/>
            <person name="Chiu C.-H."/>
            <person name="Lee Y.-S."/>
            <person name="Embley T.M."/>
            <person name="Coombs G.H."/>
            <person name="Mottram J.C."/>
            <person name="Tachezy J."/>
            <person name="Fraser-Liggett C.M."/>
            <person name="Johnson P.J."/>
        </authorList>
    </citation>
    <scope>NUCLEOTIDE SEQUENCE [LARGE SCALE GENOMIC DNA]</scope>
    <source>
        <strain evidence="3">G3</strain>
    </source>
</reference>
<dbReference type="OrthoDB" id="29460at2759"/>
<evidence type="ECO:0000313" key="3">
    <source>
        <dbReference type="EMBL" id="EAY14131.1"/>
    </source>
</evidence>
<name>A2DZR3_TRIV3</name>
<dbReference type="AlphaFoldDB" id="A2DZR3"/>
<keyword evidence="2" id="KW-0812">Transmembrane</keyword>
<dbReference type="VEuPathDB" id="TrichDB:TVAGG3_0261360"/>
<gene>
    <name evidence="3" type="ORF">TVAG_351790</name>
</gene>
<feature type="transmembrane region" description="Helical" evidence="2">
    <location>
        <begin position="959"/>
        <end position="981"/>
    </location>
</feature>
<evidence type="ECO:0000256" key="1">
    <source>
        <dbReference type="SAM" id="MobiDB-lite"/>
    </source>
</evidence>
<organism evidence="3 4">
    <name type="scientific">Trichomonas vaginalis (strain ATCC PRA-98 / G3)</name>
    <dbReference type="NCBI Taxonomy" id="412133"/>
    <lineage>
        <taxon>Eukaryota</taxon>
        <taxon>Metamonada</taxon>
        <taxon>Parabasalia</taxon>
        <taxon>Trichomonadida</taxon>
        <taxon>Trichomonadidae</taxon>
        <taxon>Trichomonas</taxon>
    </lineage>
</organism>
<dbReference type="KEGG" id="tva:4772119"/>
<dbReference type="VEuPathDB" id="TrichDB:TVAG_351790"/>
<dbReference type="GO" id="GO:0000139">
    <property type="term" value="C:Golgi membrane"/>
    <property type="evidence" value="ECO:0007669"/>
    <property type="project" value="UniProtKB-SubCell"/>
</dbReference>
<feature type="region of interest" description="Disordered" evidence="1">
    <location>
        <begin position="538"/>
        <end position="575"/>
    </location>
</feature>
<reference evidence="3" key="1">
    <citation type="submission" date="2006-10" db="EMBL/GenBank/DDBJ databases">
        <authorList>
            <person name="Amadeo P."/>
            <person name="Zhao Q."/>
            <person name="Wortman J."/>
            <person name="Fraser-Liggett C."/>
            <person name="Carlton J."/>
        </authorList>
    </citation>
    <scope>NUCLEOTIDE SEQUENCE</scope>
    <source>
        <strain evidence="3">G3</strain>
    </source>
</reference>
<evidence type="ECO:0000313" key="4">
    <source>
        <dbReference type="Proteomes" id="UP000001542"/>
    </source>
</evidence>
<keyword evidence="2" id="KW-1133">Transmembrane helix</keyword>
<dbReference type="PANTHER" id="PTHR15071:SF0">
    <property type="entry name" value="MANNOSE 6-PHOSPHATE RECEPTOR-LIKE PROTEIN 1"/>
    <property type="match status" value="1"/>
</dbReference>
<keyword evidence="4" id="KW-1185">Reference proteome</keyword>
<feature type="transmembrane region" description="Helical" evidence="2">
    <location>
        <begin position="924"/>
        <end position="947"/>
    </location>
</feature>